<evidence type="ECO:0000256" key="3">
    <source>
        <dbReference type="ARBA" id="ARBA00022679"/>
    </source>
</evidence>
<dbReference type="PANTHER" id="PTHR24421:SF10">
    <property type="entry name" value="NITRATE_NITRITE SENSOR PROTEIN NARQ"/>
    <property type="match status" value="1"/>
</dbReference>
<evidence type="ECO:0000259" key="8">
    <source>
        <dbReference type="PROSITE" id="PS50110"/>
    </source>
</evidence>
<dbReference type="InterPro" id="IPR036890">
    <property type="entry name" value="HATPase_C_sf"/>
</dbReference>
<feature type="domain" description="PAS" evidence="9">
    <location>
        <begin position="138"/>
        <end position="195"/>
    </location>
</feature>
<evidence type="ECO:0000313" key="10">
    <source>
        <dbReference type="EMBL" id="THU38249.1"/>
    </source>
</evidence>
<dbReference type="Gene3D" id="3.40.50.2300">
    <property type="match status" value="1"/>
</dbReference>
<evidence type="ECO:0000259" key="9">
    <source>
        <dbReference type="PROSITE" id="PS50112"/>
    </source>
</evidence>
<dbReference type="SUPFAM" id="SSF55785">
    <property type="entry name" value="PYP-like sensor domain (PAS domain)"/>
    <property type="match status" value="1"/>
</dbReference>
<sequence>MYAANNIDILLVEDNPADIYILKKMLNASSLQVNRLFTTDKVVEAKEALVKQHFHIALLDLSLPDSIGIDTYLGIKSFVKEIPVIILTGFNDTGTALEALKQGAQDYLVKGNFNSDLLSRAIQYSLERKKAEEALLVSEEKYKQMFYQNIFPSLIYDPFSLKFLEVNDAAIKCYGYGREEFLTMTLIDIRAPEDRRKAISPIIDNKEGQVKLWQHKKKNDDIMIVEIAFSPINYWGKVASQAQVHDVTEEIKLQKKLEDQKKAEQKNITAAVLKALESDRAHLGAELHDNINQMLATVALNLEHSLANMEVRDQLINKSMHVIELVMKEIRELSRTLIVSDISEIGLKKAVNEMIANIVLVKKIKISFCMNCFPEKKIDKDVKIAIYRIIQEQLTNILKHANASSVNIELKKEGTLIILLINDNGKGFDTKLHRKGVGITNMNSRVSLYDGEVKIESAPGKGCKLVATLNIYK</sequence>
<keyword evidence="11" id="KW-1185">Reference proteome</keyword>
<dbReference type="InterPro" id="IPR035965">
    <property type="entry name" value="PAS-like_dom_sf"/>
</dbReference>
<dbReference type="CDD" id="cd00130">
    <property type="entry name" value="PAS"/>
    <property type="match status" value="1"/>
</dbReference>
<evidence type="ECO:0000256" key="6">
    <source>
        <dbReference type="PROSITE-ProRule" id="PRU00169"/>
    </source>
</evidence>
<evidence type="ECO:0000313" key="11">
    <source>
        <dbReference type="Proteomes" id="UP000306918"/>
    </source>
</evidence>
<dbReference type="Gene3D" id="3.30.565.10">
    <property type="entry name" value="Histidine kinase-like ATPase, C-terminal domain"/>
    <property type="match status" value="1"/>
</dbReference>
<dbReference type="Gene3D" id="3.30.450.20">
    <property type="entry name" value="PAS domain"/>
    <property type="match status" value="1"/>
</dbReference>
<evidence type="ECO:0000256" key="5">
    <source>
        <dbReference type="ARBA" id="ARBA00023012"/>
    </source>
</evidence>
<protein>
    <recommendedName>
        <fullName evidence="2">histidine kinase</fullName>
        <ecNumber evidence="2">2.7.13.3</ecNumber>
    </recommendedName>
</protein>
<feature type="domain" description="Response regulatory" evidence="8">
    <location>
        <begin position="8"/>
        <end position="125"/>
    </location>
</feature>
<dbReference type="Pfam" id="PF02518">
    <property type="entry name" value="HATPase_c"/>
    <property type="match status" value="1"/>
</dbReference>
<dbReference type="OrthoDB" id="9760839at2"/>
<dbReference type="InterPro" id="IPR003594">
    <property type="entry name" value="HATPase_dom"/>
</dbReference>
<dbReference type="PROSITE" id="PS50112">
    <property type="entry name" value="PAS"/>
    <property type="match status" value="1"/>
</dbReference>
<dbReference type="InterPro" id="IPR011006">
    <property type="entry name" value="CheY-like_superfamily"/>
</dbReference>
<keyword evidence="3" id="KW-0808">Transferase</keyword>
<name>A0A4S8HUD6_9BACT</name>
<comment type="caution">
    <text evidence="10">The sequence shown here is derived from an EMBL/GenBank/DDBJ whole genome shotgun (WGS) entry which is preliminary data.</text>
</comment>
<dbReference type="PROSITE" id="PS50110">
    <property type="entry name" value="RESPONSE_REGULATORY"/>
    <property type="match status" value="1"/>
</dbReference>
<dbReference type="CDD" id="cd00156">
    <property type="entry name" value="REC"/>
    <property type="match status" value="1"/>
</dbReference>
<dbReference type="PROSITE" id="PS50109">
    <property type="entry name" value="HIS_KIN"/>
    <property type="match status" value="1"/>
</dbReference>
<dbReference type="EMBL" id="STFF01000004">
    <property type="protein sequence ID" value="THU38249.1"/>
    <property type="molecule type" value="Genomic_DNA"/>
</dbReference>
<feature type="domain" description="Histidine kinase" evidence="7">
    <location>
        <begin position="282"/>
        <end position="473"/>
    </location>
</feature>
<dbReference type="SMART" id="SM00387">
    <property type="entry name" value="HATPase_c"/>
    <property type="match status" value="1"/>
</dbReference>
<dbReference type="RefSeq" id="WP_136578205.1">
    <property type="nucleotide sequence ID" value="NZ_STFF01000004.1"/>
</dbReference>
<dbReference type="GO" id="GO:0004673">
    <property type="term" value="F:protein histidine kinase activity"/>
    <property type="evidence" value="ECO:0007669"/>
    <property type="project" value="UniProtKB-EC"/>
</dbReference>
<dbReference type="NCBIfam" id="TIGR00229">
    <property type="entry name" value="sensory_box"/>
    <property type="match status" value="1"/>
</dbReference>
<evidence type="ECO:0000256" key="1">
    <source>
        <dbReference type="ARBA" id="ARBA00000085"/>
    </source>
</evidence>
<accession>A0A4S8HUD6</accession>
<proteinExistence type="predicted"/>
<dbReference type="PANTHER" id="PTHR24421">
    <property type="entry name" value="NITRATE/NITRITE SENSOR PROTEIN NARX-RELATED"/>
    <property type="match status" value="1"/>
</dbReference>
<dbReference type="SUPFAM" id="SSF55874">
    <property type="entry name" value="ATPase domain of HSP90 chaperone/DNA topoisomerase II/histidine kinase"/>
    <property type="match status" value="1"/>
</dbReference>
<dbReference type="AlphaFoldDB" id="A0A4S8HUD6"/>
<dbReference type="InterPro" id="IPR000014">
    <property type="entry name" value="PAS"/>
</dbReference>
<dbReference type="SMART" id="SM00448">
    <property type="entry name" value="REC"/>
    <property type="match status" value="1"/>
</dbReference>
<dbReference type="InterPro" id="IPR050482">
    <property type="entry name" value="Sensor_HK_TwoCompSys"/>
</dbReference>
<evidence type="ECO:0000256" key="4">
    <source>
        <dbReference type="ARBA" id="ARBA00022777"/>
    </source>
</evidence>
<dbReference type="Pfam" id="PF13426">
    <property type="entry name" value="PAS_9"/>
    <property type="match status" value="1"/>
</dbReference>
<dbReference type="InterPro" id="IPR005467">
    <property type="entry name" value="His_kinase_dom"/>
</dbReference>
<evidence type="ECO:0000259" key="7">
    <source>
        <dbReference type="PROSITE" id="PS50109"/>
    </source>
</evidence>
<feature type="modified residue" description="4-aspartylphosphate" evidence="6">
    <location>
        <position position="60"/>
    </location>
</feature>
<dbReference type="EC" id="2.7.13.3" evidence="2"/>
<keyword evidence="4" id="KW-0418">Kinase</keyword>
<evidence type="ECO:0000256" key="2">
    <source>
        <dbReference type="ARBA" id="ARBA00012438"/>
    </source>
</evidence>
<dbReference type="Proteomes" id="UP000306918">
    <property type="component" value="Unassembled WGS sequence"/>
</dbReference>
<keyword evidence="6" id="KW-0597">Phosphoprotein</keyword>
<dbReference type="Pfam" id="PF00072">
    <property type="entry name" value="Response_reg"/>
    <property type="match status" value="1"/>
</dbReference>
<comment type="catalytic activity">
    <reaction evidence="1">
        <text>ATP + protein L-histidine = ADP + protein N-phospho-L-histidine.</text>
        <dbReference type="EC" id="2.7.13.3"/>
    </reaction>
</comment>
<dbReference type="InterPro" id="IPR001789">
    <property type="entry name" value="Sig_transdc_resp-reg_receiver"/>
</dbReference>
<organism evidence="10 11">
    <name type="scientific">Niastella caeni</name>
    <dbReference type="NCBI Taxonomy" id="2569763"/>
    <lineage>
        <taxon>Bacteria</taxon>
        <taxon>Pseudomonadati</taxon>
        <taxon>Bacteroidota</taxon>
        <taxon>Chitinophagia</taxon>
        <taxon>Chitinophagales</taxon>
        <taxon>Chitinophagaceae</taxon>
        <taxon>Niastella</taxon>
    </lineage>
</organism>
<gene>
    <name evidence="10" type="ORF">FAM09_16360</name>
</gene>
<dbReference type="GO" id="GO:0000160">
    <property type="term" value="P:phosphorelay signal transduction system"/>
    <property type="evidence" value="ECO:0007669"/>
    <property type="project" value="UniProtKB-KW"/>
</dbReference>
<dbReference type="CDD" id="cd16917">
    <property type="entry name" value="HATPase_UhpB-NarQ-NarX-like"/>
    <property type="match status" value="1"/>
</dbReference>
<dbReference type="SUPFAM" id="SSF52172">
    <property type="entry name" value="CheY-like"/>
    <property type="match status" value="1"/>
</dbReference>
<keyword evidence="5" id="KW-0902">Two-component regulatory system</keyword>
<reference evidence="10 11" key="1">
    <citation type="submission" date="2019-04" db="EMBL/GenBank/DDBJ databases">
        <title>Niastella caeni sp. nov., isolated from activated sludge.</title>
        <authorList>
            <person name="Sheng M."/>
        </authorList>
    </citation>
    <scope>NUCLEOTIDE SEQUENCE [LARGE SCALE GENOMIC DNA]</scope>
    <source>
        <strain evidence="10 11">HX-2-15</strain>
    </source>
</reference>